<sequence>MLLATASMVLALALAPRALADQPARTPRGQAGHAGHAHPPPAPPSDRPAVVPRGDLRGDIASNARIHGAPSPRSSGVLPRR</sequence>
<feature type="region of interest" description="Disordered" evidence="1">
    <location>
        <begin position="21"/>
        <end position="81"/>
    </location>
</feature>
<comment type="caution">
    <text evidence="3">The sequence shown here is derived from an EMBL/GenBank/DDBJ whole genome shotgun (WGS) entry which is preliminary data.</text>
</comment>
<dbReference type="EMBL" id="PDDY01000004">
    <property type="protein sequence ID" value="PEH38707.1"/>
    <property type="molecule type" value="Genomic_DNA"/>
</dbReference>
<evidence type="ECO:0000256" key="1">
    <source>
        <dbReference type="SAM" id="MobiDB-lite"/>
    </source>
</evidence>
<name>A0A2A7S4V6_BURGA</name>
<dbReference type="AlphaFoldDB" id="A0A2A7S4V6"/>
<evidence type="ECO:0000313" key="4">
    <source>
        <dbReference type="Proteomes" id="UP000220629"/>
    </source>
</evidence>
<gene>
    <name evidence="3" type="ORF">CRM94_30640</name>
</gene>
<evidence type="ECO:0000313" key="3">
    <source>
        <dbReference type="EMBL" id="PEH38707.1"/>
    </source>
</evidence>
<protein>
    <submittedName>
        <fullName evidence="3">Uncharacterized protein</fullName>
    </submittedName>
</protein>
<keyword evidence="2" id="KW-0732">Signal</keyword>
<feature type="signal peptide" evidence="2">
    <location>
        <begin position="1"/>
        <end position="20"/>
    </location>
</feature>
<proteinExistence type="predicted"/>
<dbReference type="Proteomes" id="UP000220629">
    <property type="component" value="Unassembled WGS sequence"/>
</dbReference>
<accession>A0A2A7S4V6</accession>
<evidence type="ECO:0000256" key="2">
    <source>
        <dbReference type="SAM" id="SignalP"/>
    </source>
</evidence>
<reference evidence="4" key="1">
    <citation type="submission" date="2017-09" db="EMBL/GenBank/DDBJ databases">
        <title>FDA dAtabase for Regulatory Grade micrObial Sequences (FDA-ARGOS): Supporting development and validation of Infectious Disease Dx tests.</title>
        <authorList>
            <person name="Minogue T."/>
            <person name="Wolcott M."/>
            <person name="Wasieloski L."/>
            <person name="Aguilar W."/>
            <person name="Moore D."/>
            <person name="Tallon L."/>
            <person name="Sadzewicz L."/>
            <person name="Ott S."/>
            <person name="Zhao X."/>
            <person name="Nagaraj S."/>
            <person name="Vavikolanu K."/>
            <person name="Aluvathingal J."/>
            <person name="Nadendla S."/>
            <person name="Sichtig H."/>
        </authorList>
    </citation>
    <scope>NUCLEOTIDE SEQUENCE [LARGE SCALE GENOMIC DNA]</scope>
    <source>
        <strain evidence="4">FDAARGOS_390</strain>
    </source>
</reference>
<organism evidence="3 4">
    <name type="scientific">Burkholderia gladioli</name>
    <name type="common">Pseudomonas marginata</name>
    <name type="synonym">Phytomonas marginata</name>
    <dbReference type="NCBI Taxonomy" id="28095"/>
    <lineage>
        <taxon>Bacteria</taxon>
        <taxon>Pseudomonadati</taxon>
        <taxon>Pseudomonadota</taxon>
        <taxon>Betaproteobacteria</taxon>
        <taxon>Burkholderiales</taxon>
        <taxon>Burkholderiaceae</taxon>
        <taxon>Burkholderia</taxon>
    </lineage>
</organism>
<feature type="chain" id="PRO_5013038057" evidence="2">
    <location>
        <begin position="21"/>
        <end position="81"/>
    </location>
</feature>
<feature type="compositionally biased region" description="Low complexity" evidence="1">
    <location>
        <begin position="21"/>
        <end position="34"/>
    </location>
</feature>